<dbReference type="AlphaFoldDB" id="A0NIA2"/>
<feature type="transmembrane region" description="Helical" evidence="10">
    <location>
        <begin position="205"/>
        <end position="229"/>
    </location>
</feature>
<evidence type="ECO:0000256" key="5">
    <source>
        <dbReference type="ARBA" id="ARBA00022679"/>
    </source>
</evidence>
<evidence type="ECO:0000256" key="1">
    <source>
        <dbReference type="ARBA" id="ARBA00000085"/>
    </source>
</evidence>
<dbReference type="FunFam" id="3.30.565.10:FF:000006">
    <property type="entry name" value="Sensor histidine kinase WalK"/>
    <property type="match status" value="1"/>
</dbReference>
<name>A0NIA2_OENOE</name>
<evidence type="ECO:0000256" key="9">
    <source>
        <dbReference type="SAM" id="MobiDB-lite"/>
    </source>
</evidence>
<dbReference type="InterPro" id="IPR005467">
    <property type="entry name" value="His_kinase_dom"/>
</dbReference>
<dbReference type="PRINTS" id="PR00344">
    <property type="entry name" value="BCTRLSENSOR"/>
</dbReference>
<dbReference type="Gene3D" id="1.10.287.130">
    <property type="match status" value="1"/>
</dbReference>
<dbReference type="FunFam" id="1.10.287.130:FF:000001">
    <property type="entry name" value="Two-component sensor histidine kinase"/>
    <property type="match status" value="1"/>
</dbReference>
<dbReference type="InterPro" id="IPR003594">
    <property type="entry name" value="HATPase_dom"/>
</dbReference>
<dbReference type="GO" id="GO:0000155">
    <property type="term" value="F:phosphorelay sensor kinase activity"/>
    <property type="evidence" value="ECO:0007669"/>
    <property type="project" value="InterPro"/>
</dbReference>
<organism evidence="12 13">
    <name type="scientific">Oenococcus oeni ATCC BAA-1163</name>
    <dbReference type="NCBI Taxonomy" id="379360"/>
    <lineage>
        <taxon>Bacteria</taxon>
        <taxon>Bacillati</taxon>
        <taxon>Bacillota</taxon>
        <taxon>Bacilli</taxon>
        <taxon>Lactobacillales</taxon>
        <taxon>Lactobacillaceae</taxon>
        <taxon>Oenococcus</taxon>
    </lineage>
</organism>
<dbReference type="EC" id="2.7.13.3" evidence="3"/>
<dbReference type="PANTHER" id="PTHR45453">
    <property type="entry name" value="PHOSPHATE REGULON SENSOR PROTEIN PHOR"/>
    <property type="match status" value="1"/>
</dbReference>
<feature type="domain" description="Histidine kinase" evidence="11">
    <location>
        <begin position="245"/>
        <end position="462"/>
    </location>
</feature>
<evidence type="ECO:0000256" key="8">
    <source>
        <dbReference type="ARBA" id="ARBA00023136"/>
    </source>
</evidence>
<comment type="caution">
    <text evidence="12">The sequence shown here is derived from an EMBL/GenBank/DDBJ whole genome shotgun (WGS) entry which is preliminary data.</text>
</comment>
<dbReference type="SUPFAM" id="SSF47384">
    <property type="entry name" value="Homodimeric domain of signal transducing histidine kinase"/>
    <property type="match status" value="1"/>
</dbReference>
<sequence>MVSFSNLMSKTKINSKQYIKLFLLEAIGFLMIFSFVGSYIYFTYTRTVQRNADQILNSMVLRIQKSFRSGSKQLMIPGLVGQGQESTTVGGTPSASSPQEGSLLKSNVSGQDTIYYSKSGKIVNSYSLGLRIWTYENLYKKISGELNNIQTIKLSGSYFRVRLIKLKKPIVLIYGANTILGTAKYAAVVYNFDTERSNMDSFRSVLFWTLMFAGMFSLVVSWLVTLRVMRPILQSWKQQQEFVNNAAHELRTPLTIIQNKMEGLLRKPTSSVADVSENIVVSLSEVRRLNQLTSDMLTLARTGSNMTQLDPKMVDIENFIKEVIEPYSEIAASKKRKFAEEIDIKGKMVIDTRRVHQLIVILLDNALKYTEAKDLIKIKARREKNNLVIEVADNGRGISAEAKKHVFDRFYREEKSGNRSTGGTGLGLSIAKWIVNAFQGKISVSDNSPKGTIFKVVLPQLKLNK</sequence>
<evidence type="ECO:0000256" key="10">
    <source>
        <dbReference type="SAM" id="Phobius"/>
    </source>
</evidence>
<dbReference type="CDD" id="cd00082">
    <property type="entry name" value="HisKA"/>
    <property type="match status" value="1"/>
</dbReference>
<dbReference type="PANTHER" id="PTHR45453:SF1">
    <property type="entry name" value="PHOSPHATE REGULON SENSOR PROTEIN PHOR"/>
    <property type="match status" value="1"/>
</dbReference>
<dbReference type="CDD" id="cd00075">
    <property type="entry name" value="HATPase"/>
    <property type="match status" value="1"/>
</dbReference>
<feature type="transmembrane region" description="Helical" evidence="10">
    <location>
        <begin position="21"/>
        <end position="42"/>
    </location>
</feature>
<dbReference type="SUPFAM" id="SSF55874">
    <property type="entry name" value="ATPase domain of HSP90 chaperone/DNA topoisomerase II/histidine kinase"/>
    <property type="match status" value="1"/>
</dbReference>
<keyword evidence="8 10" id="KW-0472">Membrane</keyword>
<proteinExistence type="predicted"/>
<protein>
    <recommendedName>
        <fullName evidence="3">histidine kinase</fullName>
        <ecNumber evidence="3">2.7.13.3</ecNumber>
    </recommendedName>
</protein>
<dbReference type="SMART" id="SM00388">
    <property type="entry name" value="HisKA"/>
    <property type="match status" value="1"/>
</dbReference>
<dbReference type="InterPro" id="IPR036890">
    <property type="entry name" value="HATPase_C_sf"/>
</dbReference>
<evidence type="ECO:0000256" key="6">
    <source>
        <dbReference type="ARBA" id="ARBA00022777"/>
    </source>
</evidence>
<dbReference type="Proteomes" id="UP000003346">
    <property type="component" value="Unassembled WGS sequence"/>
</dbReference>
<dbReference type="GO" id="GO:0004721">
    <property type="term" value="F:phosphoprotein phosphatase activity"/>
    <property type="evidence" value="ECO:0007669"/>
    <property type="project" value="TreeGrafter"/>
</dbReference>
<dbReference type="Pfam" id="PF02518">
    <property type="entry name" value="HATPase_c"/>
    <property type="match status" value="1"/>
</dbReference>
<dbReference type="GO" id="GO:0016036">
    <property type="term" value="P:cellular response to phosphate starvation"/>
    <property type="evidence" value="ECO:0007669"/>
    <property type="project" value="TreeGrafter"/>
</dbReference>
<dbReference type="Gene3D" id="3.30.565.10">
    <property type="entry name" value="Histidine kinase-like ATPase, C-terminal domain"/>
    <property type="match status" value="1"/>
</dbReference>
<dbReference type="EMBL" id="AAUV01000041">
    <property type="protein sequence ID" value="EAV39796.1"/>
    <property type="molecule type" value="Genomic_DNA"/>
</dbReference>
<feature type="compositionally biased region" description="Polar residues" evidence="9">
    <location>
        <begin position="83"/>
        <end position="105"/>
    </location>
</feature>
<evidence type="ECO:0000259" key="11">
    <source>
        <dbReference type="PROSITE" id="PS50109"/>
    </source>
</evidence>
<reference evidence="12 13" key="1">
    <citation type="submission" date="2006-11" db="EMBL/GenBank/DDBJ databases">
        <authorList>
            <consortium name="Laboratoire de Microbiologie (Universite Bourgogne)"/>
            <consortium name="GENOME Express"/>
            <consortium name="UMR Oenologie Ampelologie (Universite Bordeaux 2)"/>
            <person name="Guzzo J."/>
        </authorList>
    </citation>
    <scope>NUCLEOTIDE SEQUENCE [LARGE SCALE GENOMIC DNA]</scope>
    <source>
        <strain evidence="12 13">ATCC BAA-1163</strain>
    </source>
</reference>
<evidence type="ECO:0000256" key="7">
    <source>
        <dbReference type="ARBA" id="ARBA00023012"/>
    </source>
</evidence>
<gene>
    <name evidence="12" type="ORF">OENOO_46030</name>
</gene>
<evidence type="ECO:0000256" key="4">
    <source>
        <dbReference type="ARBA" id="ARBA00022553"/>
    </source>
</evidence>
<dbReference type="SMART" id="SM00387">
    <property type="entry name" value="HATPase_c"/>
    <property type="match status" value="1"/>
</dbReference>
<keyword evidence="7" id="KW-0902">Two-component regulatory system</keyword>
<evidence type="ECO:0000313" key="13">
    <source>
        <dbReference type="Proteomes" id="UP000003346"/>
    </source>
</evidence>
<keyword evidence="5" id="KW-0808">Transferase</keyword>
<comment type="catalytic activity">
    <reaction evidence="1">
        <text>ATP + protein L-histidine = ADP + protein N-phospho-L-histidine.</text>
        <dbReference type="EC" id="2.7.13.3"/>
    </reaction>
</comment>
<evidence type="ECO:0000256" key="2">
    <source>
        <dbReference type="ARBA" id="ARBA00004370"/>
    </source>
</evidence>
<feature type="region of interest" description="Disordered" evidence="9">
    <location>
        <begin position="82"/>
        <end position="105"/>
    </location>
</feature>
<keyword evidence="4" id="KW-0597">Phosphoprotein</keyword>
<dbReference type="HOGENOM" id="CLU_000445_89_6_9"/>
<comment type="subcellular location">
    <subcellularLocation>
        <location evidence="2">Membrane</location>
    </subcellularLocation>
</comment>
<evidence type="ECO:0000256" key="3">
    <source>
        <dbReference type="ARBA" id="ARBA00012438"/>
    </source>
</evidence>
<evidence type="ECO:0000313" key="12">
    <source>
        <dbReference type="EMBL" id="EAV39796.1"/>
    </source>
</evidence>
<keyword evidence="10" id="KW-0812">Transmembrane</keyword>
<dbReference type="Pfam" id="PF00512">
    <property type="entry name" value="HisKA"/>
    <property type="match status" value="1"/>
</dbReference>
<dbReference type="PROSITE" id="PS50109">
    <property type="entry name" value="HIS_KIN"/>
    <property type="match status" value="1"/>
</dbReference>
<dbReference type="GO" id="GO:0005886">
    <property type="term" value="C:plasma membrane"/>
    <property type="evidence" value="ECO:0007669"/>
    <property type="project" value="TreeGrafter"/>
</dbReference>
<dbReference type="InterPro" id="IPR004358">
    <property type="entry name" value="Sig_transdc_His_kin-like_C"/>
</dbReference>
<accession>A0NIA2</accession>
<dbReference type="InterPro" id="IPR036097">
    <property type="entry name" value="HisK_dim/P_sf"/>
</dbReference>
<keyword evidence="10" id="KW-1133">Transmembrane helix</keyword>
<keyword evidence="6 12" id="KW-0418">Kinase</keyword>
<dbReference type="InterPro" id="IPR050351">
    <property type="entry name" value="BphY/WalK/GraS-like"/>
</dbReference>
<dbReference type="InterPro" id="IPR003661">
    <property type="entry name" value="HisK_dim/P_dom"/>
</dbReference>